<protein>
    <submittedName>
        <fullName evidence="1">Uncharacterized protein</fullName>
    </submittedName>
</protein>
<dbReference type="AlphaFoldDB" id="A0A5J4VXF2"/>
<proteinExistence type="predicted"/>
<dbReference type="EMBL" id="SNRW01004625">
    <property type="protein sequence ID" value="KAA6386846.1"/>
    <property type="molecule type" value="Genomic_DNA"/>
</dbReference>
<sequence length="83" mass="9092">MGIGSKLAEPNLALAQIVGPIPINALMEVVYDGDLCPNFKKCSVLQKIFTPSFFKLLALAESPVILRFLNVLVLPNLVMDQYS</sequence>
<evidence type="ECO:0000313" key="1">
    <source>
        <dbReference type="EMBL" id="KAA6386846.1"/>
    </source>
</evidence>
<name>A0A5J4VXF2_9EUKA</name>
<comment type="caution">
    <text evidence="1">The sequence shown here is derived from an EMBL/GenBank/DDBJ whole genome shotgun (WGS) entry which is preliminary data.</text>
</comment>
<gene>
    <name evidence="1" type="ORF">EZS28_017626</name>
</gene>
<reference evidence="1 2" key="1">
    <citation type="submission" date="2019-03" db="EMBL/GenBank/DDBJ databases">
        <title>Single cell metagenomics reveals metabolic interactions within the superorganism composed of flagellate Streblomastix strix and complex community of Bacteroidetes bacteria on its surface.</title>
        <authorList>
            <person name="Treitli S.C."/>
            <person name="Kolisko M."/>
            <person name="Husnik F."/>
            <person name="Keeling P."/>
            <person name="Hampl V."/>
        </authorList>
    </citation>
    <scope>NUCLEOTIDE SEQUENCE [LARGE SCALE GENOMIC DNA]</scope>
    <source>
        <strain evidence="1">ST1C</strain>
    </source>
</reference>
<organism evidence="1 2">
    <name type="scientific">Streblomastix strix</name>
    <dbReference type="NCBI Taxonomy" id="222440"/>
    <lineage>
        <taxon>Eukaryota</taxon>
        <taxon>Metamonada</taxon>
        <taxon>Preaxostyla</taxon>
        <taxon>Oxymonadida</taxon>
        <taxon>Streblomastigidae</taxon>
        <taxon>Streblomastix</taxon>
    </lineage>
</organism>
<accession>A0A5J4VXF2</accession>
<dbReference type="Proteomes" id="UP000324800">
    <property type="component" value="Unassembled WGS sequence"/>
</dbReference>
<evidence type="ECO:0000313" key="2">
    <source>
        <dbReference type="Proteomes" id="UP000324800"/>
    </source>
</evidence>